<evidence type="ECO:0000313" key="2">
    <source>
        <dbReference type="Proteomes" id="UP000789920"/>
    </source>
</evidence>
<gene>
    <name evidence="1" type="ORF">RPERSI_LOCUS23607</name>
</gene>
<protein>
    <submittedName>
        <fullName evidence="1">16221_t:CDS:1</fullName>
    </submittedName>
</protein>
<comment type="caution">
    <text evidence="1">The sequence shown here is derived from an EMBL/GenBank/DDBJ whole genome shotgun (WGS) entry which is preliminary data.</text>
</comment>
<organism evidence="1 2">
    <name type="scientific">Racocetra persica</name>
    <dbReference type="NCBI Taxonomy" id="160502"/>
    <lineage>
        <taxon>Eukaryota</taxon>
        <taxon>Fungi</taxon>
        <taxon>Fungi incertae sedis</taxon>
        <taxon>Mucoromycota</taxon>
        <taxon>Glomeromycotina</taxon>
        <taxon>Glomeromycetes</taxon>
        <taxon>Diversisporales</taxon>
        <taxon>Gigasporaceae</taxon>
        <taxon>Racocetra</taxon>
    </lineage>
</organism>
<feature type="non-terminal residue" evidence="1">
    <location>
        <position position="164"/>
    </location>
</feature>
<dbReference type="Proteomes" id="UP000789920">
    <property type="component" value="Unassembled WGS sequence"/>
</dbReference>
<feature type="non-terminal residue" evidence="1">
    <location>
        <position position="1"/>
    </location>
</feature>
<proteinExistence type="predicted"/>
<evidence type="ECO:0000313" key="1">
    <source>
        <dbReference type="EMBL" id="CAG8812775.1"/>
    </source>
</evidence>
<sequence length="164" mass="20025">TQRLKLHDNYFLTRNTAIEIEIEEFFKTIFIIDPSLEQTMITLNSLNKQQFYNNFLKFHCQTRTYTFQVKKYKEYYKEFDELYGQSTSEEYRDTFLNKNDTETIIQYLENISYSCGSPLLPDEYLLSNQLYIRQDITCDLPIEQNYYSCHIKDVDLYYWFRAED</sequence>
<reference evidence="1" key="1">
    <citation type="submission" date="2021-06" db="EMBL/GenBank/DDBJ databases">
        <authorList>
            <person name="Kallberg Y."/>
            <person name="Tangrot J."/>
            <person name="Rosling A."/>
        </authorList>
    </citation>
    <scope>NUCLEOTIDE SEQUENCE</scope>
    <source>
        <strain evidence="1">MA461A</strain>
    </source>
</reference>
<accession>A0ACA9RXH9</accession>
<dbReference type="EMBL" id="CAJVQC010074071">
    <property type="protein sequence ID" value="CAG8812775.1"/>
    <property type="molecule type" value="Genomic_DNA"/>
</dbReference>
<keyword evidence="2" id="KW-1185">Reference proteome</keyword>
<name>A0ACA9RXH9_9GLOM</name>